<dbReference type="GO" id="GO:0044281">
    <property type="term" value="P:small molecule metabolic process"/>
    <property type="evidence" value="ECO:0007669"/>
    <property type="project" value="UniProtKB-ARBA"/>
</dbReference>
<dbReference type="PIRSF" id="PIRSF001365">
    <property type="entry name" value="DHDPS"/>
    <property type="match status" value="1"/>
</dbReference>
<feature type="active site" description="Proton donor/acceptor" evidence="3">
    <location>
        <position position="136"/>
    </location>
</feature>
<dbReference type="PANTHER" id="PTHR12128:SF66">
    <property type="entry name" value="4-HYDROXY-2-OXOGLUTARATE ALDOLASE, MITOCHONDRIAL"/>
    <property type="match status" value="1"/>
</dbReference>
<name>A0ABD5Y3D9_9EURY</name>
<evidence type="ECO:0000313" key="6">
    <source>
        <dbReference type="EMBL" id="MFC7141942.1"/>
    </source>
</evidence>
<evidence type="ECO:0000256" key="3">
    <source>
        <dbReference type="PIRSR" id="PIRSR001365-1"/>
    </source>
</evidence>
<feature type="active site" description="Schiff-base intermediate with substrate" evidence="3">
    <location>
        <position position="164"/>
    </location>
</feature>
<dbReference type="RefSeq" id="WP_274323020.1">
    <property type="nucleotide sequence ID" value="NZ_CP118158.1"/>
</dbReference>
<dbReference type="SUPFAM" id="SSF51569">
    <property type="entry name" value="Aldolase"/>
    <property type="match status" value="1"/>
</dbReference>
<dbReference type="SMART" id="SM01130">
    <property type="entry name" value="DHDPS"/>
    <property type="match status" value="1"/>
</dbReference>
<dbReference type="PANTHER" id="PTHR12128">
    <property type="entry name" value="DIHYDRODIPICOLINATE SYNTHASE"/>
    <property type="match status" value="1"/>
</dbReference>
<dbReference type="GO" id="GO:0008675">
    <property type="term" value="F:2-dehydro-3-deoxy-phosphogluconate aldolase activity"/>
    <property type="evidence" value="ECO:0007669"/>
    <property type="project" value="UniProtKB-ARBA"/>
</dbReference>
<comment type="caution">
    <text evidence="6">The sequence shown here is derived from an EMBL/GenBank/DDBJ whole genome shotgun (WGS) entry which is preliminary data.</text>
</comment>
<keyword evidence="7" id="KW-1185">Reference proteome</keyword>
<protein>
    <submittedName>
        <fullName evidence="6">Dihydrodipicolinate synthase family protein</fullName>
    </submittedName>
</protein>
<evidence type="ECO:0000256" key="1">
    <source>
        <dbReference type="ARBA" id="ARBA00023239"/>
    </source>
</evidence>
<dbReference type="InterPro" id="IPR002220">
    <property type="entry name" value="DapA-like"/>
</dbReference>
<dbReference type="Pfam" id="PF00701">
    <property type="entry name" value="DHDPS"/>
    <property type="match status" value="1"/>
</dbReference>
<dbReference type="CDD" id="cd00408">
    <property type="entry name" value="DHDPS-like"/>
    <property type="match status" value="1"/>
</dbReference>
<dbReference type="InterPro" id="IPR020625">
    <property type="entry name" value="Schiff_base-form_aldolases_AS"/>
</dbReference>
<keyword evidence="2" id="KW-0704">Schiff base</keyword>
<evidence type="ECO:0000256" key="5">
    <source>
        <dbReference type="SAM" id="MobiDB-lite"/>
    </source>
</evidence>
<feature type="region of interest" description="Disordered" evidence="5">
    <location>
        <begin position="267"/>
        <end position="299"/>
    </location>
</feature>
<evidence type="ECO:0000256" key="4">
    <source>
        <dbReference type="PIRSR" id="PIRSR001365-2"/>
    </source>
</evidence>
<dbReference type="Proteomes" id="UP001596432">
    <property type="component" value="Unassembled WGS sequence"/>
</dbReference>
<dbReference type="InterPro" id="IPR013785">
    <property type="entry name" value="Aldolase_TIM"/>
</dbReference>
<evidence type="ECO:0000313" key="7">
    <source>
        <dbReference type="Proteomes" id="UP001596432"/>
    </source>
</evidence>
<feature type="binding site" evidence="4">
    <location>
        <position position="206"/>
    </location>
    <ligand>
        <name>pyruvate</name>
        <dbReference type="ChEBI" id="CHEBI:15361"/>
    </ligand>
</feature>
<accession>A0ABD5Y3D9</accession>
<feature type="binding site" evidence="4">
    <location>
        <position position="47"/>
    </location>
    <ligand>
        <name>pyruvate</name>
        <dbReference type="ChEBI" id="CHEBI:15361"/>
    </ligand>
</feature>
<dbReference type="EMBL" id="JBHTAS010000001">
    <property type="protein sequence ID" value="MFC7141942.1"/>
    <property type="molecule type" value="Genomic_DNA"/>
</dbReference>
<dbReference type="Gene3D" id="3.20.20.70">
    <property type="entry name" value="Aldolase class I"/>
    <property type="match status" value="1"/>
</dbReference>
<dbReference type="GeneID" id="78822271"/>
<dbReference type="AlphaFoldDB" id="A0ABD5Y3D9"/>
<proteinExistence type="predicted"/>
<sequence length="299" mass="31638">MLSNATRVLCPLVTPFDDGAVDHDALATVVNHLADRGVDGFVPCGTTGEFASLTQEERTEVVETTVEVAPSDAPVVAGAAGTAVETVRGRIADVAAAGADAALTVSPYYVTASEPSSNQAFFERVVADSPIPIYLYNIPSVVNEEIAPETVEALAERESVVGLKDTSGDLTHVTDVLDRVPDDFEVLQGFDGQLVPGLYMGMDAGVNSVSHVIPEAVTEAVESTRAGDHDRARGLQRHAVDPLFRCGSQYGFSGATKVMLAHEGLIDDPEVRPPLELPDPDEREEIQSTLDRVGDRATG</sequence>
<dbReference type="PRINTS" id="PR00146">
    <property type="entry name" value="DHPICSNTHASE"/>
</dbReference>
<organism evidence="6 7">
    <name type="scientific">Halosimplex aquaticum</name>
    <dbReference type="NCBI Taxonomy" id="3026162"/>
    <lineage>
        <taxon>Archaea</taxon>
        <taxon>Methanobacteriati</taxon>
        <taxon>Methanobacteriota</taxon>
        <taxon>Stenosarchaea group</taxon>
        <taxon>Halobacteria</taxon>
        <taxon>Halobacteriales</taxon>
        <taxon>Haloarculaceae</taxon>
        <taxon>Halosimplex</taxon>
    </lineage>
</organism>
<reference evidence="6 7" key="1">
    <citation type="journal article" date="2019" name="Int. J. Syst. Evol. Microbiol.">
        <title>The Global Catalogue of Microorganisms (GCM) 10K type strain sequencing project: providing services to taxonomists for standard genome sequencing and annotation.</title>
        <authorList>
            <consortium name="The Broad Institute Genomics Platform"/>
            <consortium name="The Broad Institute Genome Sequencing Center for Infectious Disease"/>
            <person name="Wu L."/>
            <person name="Ma J."/>
        </authorList>
    </citation>
    <scope>NUCLEOTIDE SEQUENCE [LARGE SCALE GENOMIC DNA]</scope>
    <source>
        <strain evidence="6 7">XZYJT29</strain>
    </source>
</reference>
<evidence type="ECO:0000256" key="2">
    <source>
        <dbReference type="ARBA" id="ARBA00023270"/>
    </source>
</evidence>
<gene>
    <name evidence="6" type="ORF">ACFQMA_19155</name>
</gene>
<dbReference type="PROSITE" id="PS00666">
    <property type="entry name" value="DHDPS_2"/>
    <property type="match status" value="1"/>
</dbReference>
<keyword evidence="1" id="KW-0456">Lyase</keyword>